<feature type="compositionally biased region" description="Polar residues" evidence="2">
    <location>
        <begin position="351"/>
        <end position="366"/>
    </location>
</feature>
<comment type="caution">
    <text evidence="4">The sequence shown here is derived from an EMBL/GenBank/DDBJ whole genome shotgun (WGS) entry which is preliminary data.</text>
</comment>
<dbReference type="Pfam" id="PF15508">
    <property type="entry name" value="NAAA-beta"/>
    <property type="match status" value="1"/>
</dbReference>
<feature type="region of interest" description="Disordered" evidence="2">
    <location>
        <begin position="351"/>
        <end position="400"/>
    </location>
</feature>
<evidence type="ECO:0000256" key="2">
    <source>
        <dbReference type="SAM" id="MobiDB-lite"/>
    </source>
</evidence>
<accession>C5P4K9</accession>
<reference evidence="4 5" key="1">
    <citation type="journal article" date="2009" name="Genome Res.">
        <title>Comparative genomic analyses of the human fungal pathogens Coccidioides and their relatives.</title>
        <authorList>
            <person name="Sharpton T.J."/>
            <person name="Stajich J.E."/>
            <person name="Rounsley S.D."/>
            <person name="Gardner M.J."/>
            <person name="Wortman J.R."/>
            <person name="Jordar V.S."/>
            <person name="Maiti R."/>
            <person name="Kodira C.D."/>
            <person name="Neafsey D.E."/>
            <person name="Zeng Q."/>
            <person name="Hung C.-Y."/>
            <person name="McMahan C."/>
            <person name="Muszewska A."/>
            <person name="Grynberg M."/>
            <person name="Mandel M.A."/>
            <person name="Kellner E.M."/>
            <person name="Barker B.M."/>
            <person name="Galgiani J.N."/>
            <person name="Orbach M.J."/>
            <person name="Kirkland T.N."/>
            <person name="Cole G.T."/>
            <person name="Henn M.R."/>
            <person name="Birren B.W."/>
            <person name="Taylor J.W."/>
        </authorList>
    </citation>
    <scope>NUCLEOTIDE SEQUENCE [LARGE SCALE GENOMIC DNA]</scope>
    <source>
        <strain evidence="5">C735</strain>
    </source>
</reference>
<dbReference type="GO" id="GO:0017040">
    <property type="term" value="F:N-acylsphingosine amidohydrolase activity"/>
    <property type="evidence" value="ECO:0007669"/>
    <property type="project" value="UniProtKB-EC"/>
</dbReference>
<sequence length="453" mass="50385">MKDDDAALGEVPPIYRIDLSLPPSERYVELATIYRDQLHSLTGLFHELIASLYPNISVVWVERAARLFLRRLCTHEETEEIRGISKTTGIDMYLLVAFNVLLDLLMGCTSGAALTKEPRDEEAKMLHFRTLDWSMDGLRKLIVQLEFVRSPDVETVLATSVTYVGFVGVLTGVRKGLSLSLNFRPNHNANTAWGNLRFYGSHLLVLFGIRRSISSLLRQCLLPSTTFASSWTGWFLRKKPPNPQDVSLDLISSVLPKIPTTAAYLVFCDGKSAIAMEKDHRSAVVHSSSSFIVATNSDLETTDPSYKVSLGSHAGLQATSNETVTIIDIIEDSNERRACMQANWDKKVRAQQTQVMKQAATRQMSTGVAHRQDPLKRTRSSTRKSTPPPGSNGLSSDSVTPDIQVTATPAELVEWTTTDPITSPMTHFTTILDPVEGKVFWLKRYLLPFDSGL</sequence>
<dbReference type="OrthoDB" id="5273684at2759"/>
<dbReference type="EMBL" id="ACFW01000025">
    <property type="protein sequence ID" value="EER27649.1"/>
    <property type="molecule type" value="Genomic_DNA"/>
</dbReference>
<protein>
    <recommendedName>
        <fullName evidence="1">ceramidase</fullName>
        <ecNumber evidence="1">3.5.1.23</ecNumber>
    </recommendedName>
</protein>
<dbReference type="InterPro" id="IPR029130">
    <property type="entry name" value="Acid_ceramidase_N"/>
</dbReference>
<evidence type="ECO:0000256" key="1">
    <source>
        <dbReference type="ARBA" id="ARBA00011891"/>
    </source>
</evidence>
<dbReference type="KEGG" id="cpw:9695289"/>
<feature type="domain" description="Acid ceramidase N-terminal" evidence="3">
    <location>
        <begin position="12"/>
        <end position="72"/>
    </location>
</feature>
<dbReference type="Proteomes" id="UP000009084">
    <property type="component" value="Unassembled WGS sequence"/>
</dbReference>
<evidence type="ECO:0000313" key="5">
    <source>
        <dbReference type="Proteomes" id="UP000009084"/>
    </source>
</evidence>
<evidence type="ECO:0000313" key="4">
    <source>
        <dbReference type="EMBL" id="EER27649.1"/>
    </source>
</evidence>
<gene>
    <name evidence="4" type="ORF">CPC735_029850</name>
</gene>
<dbReference type="VEuPathDB" id="FungiDB:CPC735_029850"/>
<dbReference type="PANTHER" id="PTHR28583">
    <property type="entry name" value="ACID AMIDASE"/>
    <property type="match status" value="1"/>
</dbReference>
<dbReference type="HOGENOM" id="CLU_051035_0_0_1"/>
<evidence type="ECO:0000259" key="3">
    <source>
        <dbReference type="Pfam" id="PF15508"/>
    </source>
</evidence>
<name>C5P4K9_COCP7</name>
<dbReference type="EC" id="3.5.1.23" evidence="1"/>
<dbReference type="AlphaFoldDB" id="C5P4K9"/>
<organism evidence="4 5">
    <name type="scientific">Coccidioides posadasii (strain C735)</name>
    <name type="common">Valley fever fungus</name>
    <dbReference type="NCBI Taxonomy" id="222929"/>
    <lineage>
        <taxon>Eukaryota</taxon>
        <taxon>Fungi</taxon>
        <taxon>Dikarya</taxon>
        <taxon>Ascomycota</taxon>
        <taxon>Pezizomycotina</taxon>
        <taxon>Eurotiomycetes</taxon>
        <taxon>Eurotiomycetidae</taxon>
        <taxon>Onygenales</taxon>
        <taxon>Onygenaceae</taxon>
        <taxon>Coccidioides</taxon>
    </lineage>
</organism>
<proteinExistence type="predicted"/>
<dbReference type="PANTHER" id="PTHR28583:SF1">
    <property type="entry name" value="ACID CERAMIDASE"/>
    <property type="match status" value="1"/>
</dbReference>